<keyword evidence="13 17" id="KW-0518">Myosin</keyword>
<dbReference type="InterPro" id="IPR036961">
    <property type="entry name" value="Kinesin_motor_dom_sf"/>
</dbReference>
<accession>A0A498HHI5</accession>
<dbReference type="Gene3D" id="3.40.850.10">
    <property type="entry name" value="Kinesin motor domain"/>
    <property type="match status" value="1"/>
</dbReference>
<dbReference type="GO" id="GO:0006747">
    <property type="term" value="P:FAD biosynthetic process"/>
    <property type="evidence" value="ECO:0007669"/>
    <property type="project" value="UniProtKB-UniPathway"/>
</dbReference>
<evidence type="ECO:0000256" key="4">
    <source>
        <dbReference type="ARBA" id="ARBA00022643"/>
    </source>
</evidence>
<dbReference type="InterPro" id="IPR036022">
    <property type="entry name" value="MYSc_Myo8"/>
</dbReference>
<keyword evidence="8 17" id="KW-0547">Nucleotide-binding</keyword>
<dbReference type="GO" id="GO:0003919">
    <property type="term" value="F:FMN adenylyltransferase activity"/>
    <property type="evidence" value="ECO:0007669"/>
    <property type="project" value="UniProtKB-EC"/>
</dbReference>
<dbReference type="CDD" id="cd02064">
    <property type="entry name" value="FAD_synthetase_N"/>
    <property type="match status" value="1"/>
</dbReference>
<dbReference type="Pfam" id="PF00612">
    <property type="entry name" value="IQ"/>
    <property type="match status" value="2"/>
</dbReference>
<evidence type="ECO:0000256" key="13">
    <source>
        <dbReference type="ARBA" id="ARBA00023123"/>
    </source>
</evidence>
<evidence type="ECO:0000256" key="12">
    <source>
        <dbReference type="ARBA" id="ARBA00023054"/>
    </source>
</evidence>
<dbReference type="Proteomes" id="UP000290289">
    <property type="component" value="Chromosome 16"/>
</dbReference>
<dbReference type="PROSITE" id="PS51456">
    <property type="entry name" value="MYOSIN_MOTOR"/>
    <property type="match status" value="1"/>
</dbReference>
<dbReference type="GO" id="GO:0005737">
    <property type="term" value="C:cytoplasm"/>
    <property type="evidence" value="ECO:0007669"/>
    <property type="project" value="TreeGrafter"/>
</dbReference>
<keyword evidence="11" id="KW-0112">Calmodulin-binding</keyword>
<keyword evidence="5" id="KW-0808">Transferase</keyword>
<feature type="region of interest" description="Disordered" evidence="19">
    <location>
        <begin position="1099"/>
        <end position="1132"/>
    </location>
</feature>
<dbReference type="InterPro" id="IPR001609">
    <property type="entry name" value="Myosin_head_motor_dom-like"/>
</dbReference>
<feature type="coiled-coil region" evidence="18">
    <location>
        <begin position="1026"/>
        <end position="1074"/>
    </location>
</feature>
<keyword evidence="10 17" id="KW-0067">ATP-binding</keyword>
<name>A0A498HHI5_MALDO</name>
<dbReference type="Gene3D" id="3.40.50.620">
    <property type="entry name" value="HUPs"/>
    <property type="match status" value="1"/>
</dbReference>
<dbReference type="GO" id="GO:0005516">
    <property type="term" value="F:calmodulin binding"/>
    <property type="evidence" value="ECO:0007669"/>
    <property type="project" value="UniProtKB-KW"/>
</dbReference>
<evidence type="ECO:0000259" key="20">
    <source>
        <dbReference type="PROSITE" id="PS51456"/>
    </source>
</evidence>
<dbReference type="InterPro" id="IPR015864">
    <property type="entry name" value="FAD_synthase"/>
</dbReference>
<evidence type="ECO:0000259" key="21">
    <source>
        <dbReference type="PROSITE" id="PS51844"/>
    </source>
</evidence>
<evidence type="ECO:0000256" key="14">
    <source>
        <dbReference type="ARBA" id="ARBA00023175"/>
    </source>
</evidence>
<feature type="binding site" evidence="17">
    <location>
        <begin position="367"/>
        <end position="374"/>
    </location>
    <ligand>
        <name>ATP</name>
        <dbReference type="ChEBI" id="CHEBI:30616"/>
    </ligand>
</feature>
<dbReference type="PROSITE" id="PS51844">
    <property type="entry name" value="SH3_LIKE"/>
    <property type="match status" value="1"/>
</dbReference>
<evidence type="ECO:0000256" key="2">
    <source>
        <dbReference type="ARBA" id="ARBA00012393"/>
    </source>
</evidence>
<dbReference type="PANTHER" id="PTHR13140:SF780">
    <property type="entry name" value="MYOSIN-1"/>
    <property type="match status" value="1"/>
</dbReference>
<evidence type="ECO:0000256" key="9">
    <source>
        <dbReference type="ARBA" id="ARBA00022827"/>
    </source>
</evidence>
<feature type="region of interest" description="Disordered" evidence="19">
    <location>
        <begin position="151"/>
        <end position="184"/>
    </location>
</feature>
<evidence type="ECO:0000256" key="17">
    <source>
        <dbReference type="PROSITE-ProRule" id="PRU00782"/>
    </source>
</evidence>
<organism evidence="22 23">
    <name type="scientific">Malus domestica</name>
    <name type="common">Apple</name>
    <name type="synonym">Pyrus malus</name>
    <dbReference type="NCBI Taxonomy" id="3750"/>
    <lineage>
        <taxon>Eukaryota</taxon>
        <taxon>Viridiplantae</taxon>
        <taxon>Streptophyta</taxon>
        <taxon>Embryophyta</taxon>
        <taxon>Tracheophyta</taxon>
        <taxon>Spermatophyta</taxon>
        <taxon>Magnoliopsida</taxon>
        <taxon>eudicotyledons</taxon>
        <taxon>Gunneridae</taxon>
        <taxon>Pentapetalae</taxon>
        <taxon>rosids</taxon>
        <taxon>fabids</taxon>
        <taxon>Rosales</taxon>
        <taxon>Rosaceae</taxon>
        <taxon>Amygdaloideae</taxon>
        <taxon>Maleae</taxon>
        <taxon>Malus</taxon>
    </lineage>
</organism>
<evidence type="ECO:0000256" key="18">
    <source>
        <dbReference type="SAM" id="Coils"/>
    </source>
</evidence>
<dbReference type="SUPFAM" id="SSF52374">
    <property type="entry name" value="Nucleotidylyl transferase"/>
    <property type="match status" value="1"/>
</dbReference>
<dbReference type="GO" id="GO:0007015">
    <property type="term" value="P:actin filament organization"/>
    <property type="evidence" value="ECO:0007669"/>
    <property type="project" value="TreeGrafter"/>
</dbReference>
<keyword evidence="14 17" id="KW-0505">Motor protein</keyword>
<dbReference type="SMART" id="SM00242">
    <property type="entry name" value="MYSc"/>
    <property type="match status" value="1"/>
</dbReference>
<feature type="region of interest" description="Actin-binding" evidence="17">
    <location>
        <begin position="820"/>
        <end position="842"/>
    </location>
</feature>
<dbReference type="PANTHER" id="PTHR13140">
    <property type="entry name" value="MYOSIN"/>
    <property type="match status" value="1"/>
</dbReference>
<comment type="similarity">
    <text evidence="16">Belongs to the TRAFAC class myosin-kinesin ATPase superfamily. Myosin family. Plant myosin class VIII subfamily.</text>
</comment>
<evidence type="ECO:0000256" key="7">
    <source>
        <dbReference type="ARBA" id="ARBA00022737"/>
    </source>
</evidence>
<dbReference type="InterPro" id="IPR014729">
    <property type="entry name" value="Rossmann-like_a/b/a_fold"/>
</dbReference>
<dbReference type="CDD" id="cd01383">
    <property type="entry name" value="MYSc_Myo8"/>
    <property type="match status" value="1"/>
</dbReference>
<dbReference type="Gene3D" id="3.30.70.1590">
    <property type="match status" value="1"/>
</dbReference>
<keyword evidence="4" id="KW-0288">FMN</keyword>
<dbReference type="PRINTS" id="PR00193">
    <property type="entry name" value="MYOSINHEAVY"/>
</dbReference>
<dbReference type="InterPro" id="IPR004009">
    <property type="entry name" value="SH3_Myosin"/>
</dbReference>
<evidence type="ECO:0000256" key="16">
    <source>
        <dbReference type="ARBA" id="ARBA00060862"/>
    </source>
</evidence>
<dbReference type="SUPFAM" id="SSF52540">
    <property type="entry name" value="P-loop containing nucleoside triphosphate hydrolases"/>
    <property type="match status" value="1"/>
</dbReference>
<dbReference type="Gene3D" id="1.20.5.190">
    <property type="match status" value="1"/>
</dbReference>
<evidence type="ECO:0000256" key="6">
    <source>
        <dbReference type="ARBA" id="ARBA00022695"/>
    </source>
</evidence>
<dbReference type="GO" id="GO:0016459">
    <property type="term" value="C:myosin complex"/>
    <property type="evidence" value="ECO:0007669"/>
    <property type="project" value="UniProtKB-KW"/>
</dbReference>
<reference evidence="22 23" key="1">
    <citation type="submission" date="2018-10" db="EMBL/GenBank/DDBJ databases">
        <title>A high-quality apple genome assembly.</title>
        <authorList>
            <person name="Hu J."/>
        </authorList>
    </citation>
    <scope>NUCLEOTIDE SEQUENCE [LARGE SCALE GENOMIC DNA]</scope>
    <source>
        <strain evidence="23">cv. HFTH1</strain>
        <tissue evidence="22">Young leaf</tissue>
    </source>
</reference>
<dbReference type="GO" id="GO:0000146">
    <property type="term" value="F:microfilament motor activity"/>
    <property type="evidence" value="ECO:0007669"/>
    <property type="project" value="TreeGrafter"/>
</dbReference>
<feature type="domain" description="Myosin motor" evidence="20">
    <location>
        <begin position="276"/>
        <end position="936"/>
    </location>
</feature>
<evidence type="ECO:0000256" key="3">
    <source>
        <dbReference type="ARBA" id="ARBA00022630"/>
    </source>
</evidence>
<keyword evidence="7" id="KW-0677">Repeat</keyword>
<dbReference type="GO" id="GO:0016020">
    <property type="term" value="C:membrane"/>
    <property type="evidence" value="ECO:0007669"/>
    <property type="project" value="TreeGrafter"/>
</dbReference>
<gene>
    <name evidence="22" type="ORF">DVH24_007715</name>
</gene>
<keyword evidence="6" id="KW-0548">Nucleotidyltransferase</keyword>
<dbReference type="GO" id="GO:0030048">
    <property type="term" value="P:actin filament-based movement"/>
    <property type="evidence" value="ECO:0007669"/>
    <property type="project" value="UniProtKB-ARBA"/>
</dbReference>
<dbReference type="Gene3D" id="1.20.58.530">
    <property type="match status" value="1"/>
</dbReference>
<evidence type="ECO:0000256" key="5">
    <source>
        <dbReference type="ARBA" id="ARBA00022679"/>
    </source>
</evidence>
<sequence length="1602" mass="178758">MWSSEKRAKKLLPLQSPHAFAFPSVSLLTFSQSKHILSASHSTESIFLLTFSQIIRLFALNFWLSSESLTTFLGYSTIARRVSVEFPSGFTFSARNYMEEMSQKARAPPSFQSIKSLPGDFRFSGLPASDRFGKSDDGKLGNSNVISSSIPENGGFEGVEGSSGPFGDLEQVDDSPYGRNTISIEDRPLRGDEDLDYVAASVPSISSSHRESGWGDTNPYAVKKKLQSWFQLPNGNWELGRILSTSGAESVISLPNDKVVTVKTEDLVSANPDILDGVDDLMQLSYLNEPSVLYNLQYRYNQDMIYTKAGPVLVAVNPFKRVSLYGNEYIEAYKRKAVENPHVYAIADTAIREMVRDEVNQSIIISGESGAGKTETAKIAMQYLAALGGGSGIEHEILKTNPILEAFGNAKTLRNDNSSRFGKLIEIHFSETGKISGANIQTCKFSHSAKSRVVQCTEGERSYHIFYQLCAGAPPALREMLNLKSADEYQYLKQSNCYSITGVNDAEEFSVVKEALDVVHINEEDQQSVFAMLAAVLWLGNISFSVIDNENHVEPVEDEGLFNVAKLIGCGVDELKLALSTRKMRVGNDSIVQKLTLSQAIDTRDALSKSIYACLFEWLVEQINKSLAVGKRRTGRSISILDIYGFESFDRNSFEQFCINYANERLQQHFNRHLFKLEQDEYIQDGIDWTKVEFEDNQDCLGLFEKRPLGLLSLLDEESTFPNGTDLTFANKLKQHLSSNSCFKGERGKLFAVSHYAGEVSYDTTGFLEKNRDLLHLDSIQLLSSCSCHLPQIFASSMLKVGGGVDSQKLSVATKFKSQLFLLMKRLENTTPHFIRCIKPNNLQSPGLYEQGLVLQQLRCCGVLEVVRISRSGFPTRMSHQKYGFLLLENVASQDPLSVSVAILHQFNILPEMYQVGYTKLFFRTGQIGVLEDTRNRTLHVIRGQKTRKEYSILLERHRAAVVIQKQVKSRFARKKFNNIYDASIVVQSVLRGWLVRRCSGSIGLLKPGSTKANESDDVLVKASFLAELQRRVLKAEAALREKEEENDILHQRLQQYESRWSEYELKMKSMEEVWQKQMRSLQSSLSIAKKSLAIDDSERNSDASVNASDDREYGWDTGSNHRGQDSNGVRPMSAGLSVISRLTEEFDQRSQVFGDDAKFLVEVKSGQVEASLNPDRELRRLKQMFEAWKKDYGTRLRETKVILHKIGNEEGGSSDINRLHVNLHHPQLGLGFGFVFVLGLGSYNTRIAHLRCCPCPPPLKPLSLSSAVSHSHTQTHTRGIPFPSILACSKLSSSNITALSHCFSQREGERELPPEGLSSVAGGIVALGKFDALHIGHRELAIQASKVGPPFLLSFVGMAEVLGWEPRAPIVAKCDRKRVLSSWAPYCGDMAPAEFQIEFSSVRCLTPRQFVEKLVKELGVRGVVTGENYRFGYKAAGDATELVRLCEEYGIEAYIINSVMDKNEYSINIQSSDLKDRGQVSSTRVRRALAVGDMKYVSQLLGRQHRLIMGAAKDQEGFTGSKHKLSVPKSGLLNLAPKEGLYEKCYLCSGEDDDLASSCRVVVDTGNVHIEMDDEVDVGVCNRVGTQDLRLLRIEFGDSQS</sequence>
<evidence type="ECO:0000256" key="1">
    <source>
        <dbReference type="ARBA" id="ARBA00004726"/>
    </source>
</evidence>
<dbReference type="EC" id="2.7.7.2" evidence="2"/>
<keyword evidence="12 18" id="KW-0175">Coiled coil</keyword>
<dbReference type="Gene3D" id="1.20.120.720">
    <property type="entry name" value="Myosin VI head, motor domain, U50 subdomain"/>
    <property type="match status" value="1"/>
</dbReference>
<dbReference type="InterPro" id="IPR057535">
    <property type="entry name" value="MYO1-3_N_SH3"/>
</dbReference>
<feature type="domain" description="Myosin N-terminal SH3-like" evidence="21">
    <location>
        <begin position="223"/>
        <end position="272"/>
    </location>
</feature>
<proteinExistence type="inferred from homology"/>
<dbReference type="FunFam" id="1.10.10.820:FF:000001">
    <property type="entry name" value="Myosin heavy chain"/>
    <property type="match status" value="1"/>
</dbReference>
<dbReference type="PROSITE" id="PS50096">
    <property type="entry name" value="IQ"/>
    <property type="match status" value="1"/>
</dbReference>
<comment type="caution">
    <text evidence="22">The sequence shown here is derived from an EMBL/GenBank/DDBJ whole genome shotgun (WGS) entry which is preliminary data.</text>
</comment>
<dbReference type="GO" id="GO:0009231">
    <property type="term" value="P:riboflavin biosynthetic process"/>
    <property type="evidence" value="ECO:0007669"/>
    <property type="project" value="InterPro"/>
</dbReference>
<dbReference type="GO" id="GO:0005524">
    <property type="term" value="F:ATP binding"/>
    <property type="evidence" value="ECO:0007669"/>
    <property type="project" value="UniProtKB-UniRule"/>
</dbReference>
<evidence type="ECO:0000256" key="11">
    <source>
        <dbReference type="ARBA" id="ARBA00022860"/>
    </source>
</evidence>
<dbReference type="Gene3D" id="1.10.10.820">
    <property type="match status" value="1"/>
</dbReference>
<keyword evidence="9" id="KW-0274">FAD</keyword>
<evidence type="ECO:0000313" key="22">
    <source>
        <dbReference type="EMBL" id="RXH70459.1"/>
    </source>
</evidence>
<dbReference type="Pfam" id="PF00063">
    <property type="entry name" value="Myosin_head"/>
    <property type="match status" value="1"/>
</dbReference>
<dbReference type="FunFam" id="1.20.58.530:FF:000013">
    <property type="entry name" value="Unconventional myosin-XIX"/>
    <property type="match status" value="1"/>
</dbReference>
<comment type="pathway">
    <text evidence="1">Cofactor biosynthesis; FAD biosynthesis; FAD from FMN: step 1/1.</text>
</comment>
<dbReference type="Pfam" id="PF06574">
    <property type="entry name" value="FAD_syn"/>
    <property type="match status" value="1"/>
</dbReference>
<keyword evidence="3" id="KW-0285">Flavoprotein</keyword>
<keyword evidence="23" id="KW-1185">Reference proteome</keyword>
<evidence type="ECO:0000256" key="15">
    <source>
        <dbReference type="ARBA" id="ARBA00023203"/>
    </source>
</evidence>
<dbReference type="GO" id="GO:0051015">
    <property type="term" value="F:actin filament binding"/>
    <property type="evidence" value="ECO:0007669"/>
    <property type="project" value="TreeGrafter"/>
</dbReference>
<dbReference type="UniPathway" id="UPA00277">
    <property type="reaction ID" value="UER00407"/>
</dbReference>
<dbReference type="InterPro" id="IPR000048">
    <property type="entry name" value="IQ_motif_EF-hand-BS"/>
</dbReference>
<dbReference type="Pfam" id="PF25369">
    <property type="entry name" value="SH3_VIII-1_N"/>
    <property type="match status" value="1"/>
</dbReference>
<evidence type="ECO:0000313" key="23">
    <source>
        <dbReference type="Proteomes" id="UP000290289"/>
    </source>
</evidence>
<evidence type="ECO:0000256" key="8">
    <source>
        <dbReference type="ARBA" id="ARBA00022741"/>
    </source>
</evidence>
<keyword evidence="15 17" id="KW-0009">Actin-binding</keyword>
<evidence type="ECO:0000256" key="10">
    <source>
        <dbReference type="ARBA" id="ARBA00022840"/>
    </source>
</evidence>
<dbReference type="EMBL" id="RDQH01000342">
    <property type="protein sequence ID" value="RXH70459.1"/>
    <property type="molecule type" value="Genomic_DNA"/>
</dbReference>
<dbReference type="InterPro" id="IPR027417">
    <property type="entry name" value="P-loop_NTPase"/>
</dbReference>
<evidence type="ECO:0000256" key="19">
    <source>
        <dbReference type="SAM" id="MobiDB-lite"/>
    </source>
</evidence>
<protein>
    <recommendedName>
        <fullName evidence="2">FAD synthase</fullName>
        <ecNumber evidence="2">2.7.7.2</ecNumber>
    </recommendedName>
</protein>
<feature type="compositionally biased region" description="Polar residues" evidence="19">
    <location>
        <begin position="1118"/>
        <end position="1128"/>
    </location>
</feature>